<dbReference type="EMBL" id="NMUH01006322">
    <property type="protein sequence ID" value="MQM15008.1"/>
    <property type="molecule type" value="Genomic_DNA"/>
</dbReference>
<evidence type="ECO:0000256" key="1">
    <source>
        <dbReference type="SAM" id="Phobius"/>
    </source>
</evidence>
<keyword evidence="1" id="KW-0472">Membrane</keyword>
<name>A0A843X4K0_COLES</name>
<proteinExistence type="predicted"/>
<evidence type="ECO:0000313" key="2">
    <source>
        <dbReference type="EMBL" id="MQM15008.1"/>
    </source>
</evidence>
<dbReference type="AlphaFoldDB" id="A0A843X4K0"/>
<sequence>PSEVGEAFLVDPATSLKQQIPRTIFRSEKLASISLDAGISVGVHGWTLTPHRRHAIDANMAFGQKELRPESLKVLGIGLQQCGLQVWCWLVSTVLWLVLVEWQLDLLSVTVRLRGLAVGVCPGGGTILVVVSLWYLMVVGTCTLCGWFCVVVLRVPVPSGVEVDLCSVGVCGMAFHVL</sequence>
<dbReference type="Proteomes" id="UP000652761">
    <property type="component" value="Unassembled WGS sequence"/>
</dbReference>
<evidence type="ECO:0000313" key="3">
    <source>
        <dbReference type="Proteomes" id="UP000652761"/>
    </source>
</evidence>
<organism evidence="2 3">
    <name type="scientific">Colocasia esculenta</name>
    <name type="common">Wild taro</name>
    <name type="synonym">Arum esculentum</name>
    <dbReference type="NCBI Taxonomy" id="4460"/>
    <lineage>
        <taxon>Eukaryota</taxon>
        <taxon>Viridiplantae</taxon>
        <taxon>Streptophyta</taxon>
        <taxon>Embryophyta</taxon>
        <taxon>Tracheophyta</taxon>
        <taxon>Spermatophyta</taxon>
        <taxon>Magnoliopsida</taxon>
        <taxon>Liliopsida</taxon>
        <taxon>Araceae</taxon>
        <taxon>Aroideae</taxon>
        <taxon>Colocasieae</taxon>
        <taxon>Colocasia</taxon>
    </lineage>
</organism>
<keyword evidence="1" id="KW-1133">Transmembrane helix</keyword>
<keyword evidence="1" id="KW-0812">Transmembrane</keyword>
<feature type="transmembrane region" description="Helical" evidence="1">
    <location>
        <begin position="74"/>
        <end position="99"/>
    </location>
</feature>
<reference evidence="2" key="1">
    <citation type="submission" date="2017-07" db="EMBL/GenBank/DDBJ databases">
        <title>Taro Niue Genome Assembly and Annotation.</title>
        <authorList>
            <person name="Atibalentja N."/>
            <person name="Keating K."/>
            <person name="Fields C.J."/>
        </authorList>
    </citation>
    <scope>NUCLEOTIDE SEQUENCE</scope>
    <source>
        <strain evidence="2">Niue_2</strain>
        <tissue evidence="2">Leaf</tissue>
    </source>
</reference>
<feature type="non-terminal residue" evidence="2">
    <location>
        <position position="1"/>
    </location>
</feature>
<accession>A0A843X4K0</accession>
<gene>
    <name evidence="2" type="ORF">Taro_047945</name>
</gene>
<comment type="caution">
    <text evidence="2">The sequence shown here is derived from an EMBL/GenBank/DDBJ whole genome shotgun (WGS) entry which is preliminary data.</text>
</comment>
<protein>
    <submittedName>
        <fullName evidence="2">Uncharacterized protein</fullName>
    </submittedName>
</protein>
<keyword evidence="3" id="KW-1185">Reference proteome</keyword>